<dbReference type="InterPro" id="IPR014719">
    <property type="entry name" value="Ribosomal_bL12_C/ClpS-like"/>
</dbReference>
<dbReference type="InterPro" id="IPR042065">
    <property type="entry name" value="E3_ELL-like"/>
</dbReference>
<dbReference type="GO" id="GO:0061630">
    <property type="term" value="F:ubiquitin protein ligase activity"/>
    <property type="evidence" value="ECO:0007669"/>
    <property type="project" value="UniProtKB-UniRule"/>
</dbReference>
<dbReference type="Pfam" id="PF02617">
    <property type="entry name" value="ClpS"/>
    <property type="match status" value="1"/>
</dbReference>
<evidence type="ECO:0000256" key="10">
    <source>
        <dbReference type="RuleBase" id="RU366018"/>
    </source>
</evidence>
<dbReference type="Gene3D" id="1.10.10.2670">
    <property type="entry name" value="E3 ubiquitin-protein ligase"/>
    <property type="match status" value="1"/>
</dbReference>
<dbReference type="SMART" id="SM00396">
    <property type="entry name" value="ZnF_UBR1"/>
    <property type="match status" value="1"/>
</dbReference>
<comment type="similarity">
    <text evidence="8 10">Belongs to the E3 ubiquitin-protein ligase UBR1-like family.</text>
</comment>
<dbReference type="FunFam" id="3.30.1390.10:FF:000003">
    <property type="entry name" value="E3 ubiquitin-protein ligase UBR2 isoform X1"/>
    <property type="match status" value="1"/>
</dbReference>
<evidence type="ECO:0000256" key="3">
    <source>
        <dbReference type="ARBA" id="ARBA00022679"/>
    </source>
</evidence>
<dbReference type="GO" id="GO:0005737">
    <property type="term" value="C:cytoplasm"/>
    <property type="evidence" value="ECO:0007669"/>
    <property type="project" value="TreeGrafter"/>
</dbReference>
<accession>A0AAE1DB69</accession>
<dbReference type="InterPro" id="IPR044046">
    <property type="entry name" value="E3_ligase_UBR-like_C"/>
</dbReference>
<dbReference type="InterPro" id="IPR003769">
    <property type="entry name" value="ClpS_core"/>
</dbReference>
<dbReference type="EMBL" id="JAWDGP010004473">
    <property type="protein sequence ID" value="KAK3764042.1"/>
    <property type="molecule type" value="Genomic_DNA"/>
</dbReference>
<evidence type="ECO:0000256" key="7">
    <source>
        <dbReference type="ARBA" id="ARBA00022833"/>
    </source>
</evidence>
<keyword evidence="14" id="KW-1185">Reference proteome</keyword>
<keyword evidence="7 10" id="KW-0862">Zinc</keyword>
<evidence type="ECO:0000259" key="12">
    <source>
        <dbReference type="PROSITE" id="PS51157"/>
    </source>
</evidence>
<dbReference type="FunFam" id="2.10.110.30:FF:000001">
    <property type="entry name" value="E3 ubiquitin-protein ligase UBR2 isoform 1"/>
    <property type="match status" value="1"/>
</dbReference>
<keyword evidence="5 10" id="KW-0863">Zinc-finger</keyword>
<evidence type="ECO:0000256" key="5">
    <source>
        <dbReference type="ARBA" id="ARBA00022771"/>
    </source>
</evidence>
<dbReference type="PANTHER" id="PTHR21497">
    <property type="entry name" value="UBIQUITIN LIGASE E3 ALPHA-RELATED"/>
    <property type="match status" value="1"/>
</dbReference>
<protein>
    <recommendedName>
        <fullName evidence="10">E3 ubiquitin-protein ligase</fullName>
        <ecNumber evidence="10">2.3.2.27</ecNumber>
    </recommendedName>
</protein>
<comment type="catalytic activity">
    <reaction evidence="1 10">
        <text>S-ubiquitinyl-[E2 ubiquitin-conjugating enzyme]-L-cysteine + [acceptor protein]-L-lysine = [E2 ubiquitin-conjugating enzyme]-L-cysteine + N(6)-ubiquitinyl-[acceptor protein]-L-lysine.</text>
        <dbReference type="EC" id="2.3.2.27"/>
    </reaction>
</comment>
<dbReference type="EC" id="2.3.2.27" evidence="10"/>
<feature type="domain" description="UBR-type" evidence="12">
    <location>
        <begin position="91"/>
        <end position="162"/>
    </location>
</feature>
<dbReference type="SUPFAM" id="SSF46785">
    <property type="entry name" value="Winged helix' DNA-binding domain"/>
    <property type="match status" value="1"/>
</dbReference>
<evidence type="ECO:0000256" key="2">
    <source>
        <dbReference type="ARBA" id="ARBA00004906"/>
    </source>
</evidence>
<organism evidence="13 14">
    <name type="scientific">Elysia crispata</name>
    <name type="common">lettuce slug</name>
    <dbReference type="NCBI Taxonomy" id="231223"/>
    <lineage>
        <taxon>Eukaryota</taxon>
        <taxon>Metazoa</taxon>
        <taxon>Spiralia</taxon>
        <taxon>Lophotrochozoa</taxon>
        <taxon>Mollusca</taxon>
        <taxon>Gastropoda</taxon>
        <taxon>Heterobranchia</taxon>
        <taxon>Euthyneura</taxon>
        <taxon>Panpulmonata</taxon>
        <taxon>Sacoglossa</taxon>
        <taxon>Placobranchoidea</taxon>
        <taxon>Plakobranchidae</taxon>
        <taxon>Elysia</taxon>
    </lineage>
</organism>
<comment type="function">
    <text evidence="10">Ubiquitin ligase protein which is a component of the N-end rule pathway. Recognizes and binds to proteins bearing specific N-terminal residues that are destabilizing according to the N-end rule, leading to their ubiquitination and subsequent degradation.</text>
</comment>
<feature type="zinc finger region" description="UBR-type" evidence="9">
    <location>
        <begin position="91"/>
        <end position="162"/>
    </location>
</feature>
<dbReference type="Gene3D" id="2.10.110.30">
    <property type="match status" value="1"/>
</dbReference>
<evidence type="ECO:0000313" key="13">
    <source>
        <dbReference type="EMBL" id="KAK3764042.1"/>
    </source>
</evidence>
<feature type="region of interest" description="Disordered" evidence="11">
    <location>
        <begin position="895"/>
        <end position="915"/>
    </location>
</feature>
<feature type="compositionally biased region" description="Basic and acidic residues" evidence="11">
    <location>
        <begin position="895"/>
        <end position="906"/>
    </location>
</feature>
<name>A0AAE1DB69_9GAST</name>
<sequence>MDALGSIPEFDQKALSQRWRDGFSTSQEAFEHAVYSHFTDFVPLVYGTKLETDKEERRARKFLFYPLEEFMCQGDPGLIFQQLGHAEEPSQLCGHNFKNGEPTYSCRDCAYDPTCVLCITCFQKSSHRNHRYRMSTSGGGGYCDCGDTEAWKSDPYCLLHMPRRDESESDSGINLPEAMRIYVERIFTCMLKFVSTLLTWEDNENLPLGLGSQSAWAQNQPYMCMLYNDEVHTYEQVMTTLQRAVDCTKRQALDYATIVDREGRSCVKYGGQEECSTVKETIQRNTSRHNSKPLKVEVMRKELVAHQQFALKVLGWLQTVSDKAGSIRRLLCQVLMEPQNPRDPSSVSVLEKFIRADTTLWKVARVQSHQLLMSCVLKDPLSKKQFSVIFTKWYSFMVREFSEDDHDHDVSMPILSVQIFTVPSLCYTGMYEDFIQDDHSRTFSVTRFSLQIYGTPSLARMLIAEHDLLSVIVKAFLAACEPKKKDGKLSFEGSDRNNVFKRSMYVLHDLKYALVCKPNGPEEWSDALRENFLRGLTTFLQLLSLIQGIDSIKRQVGQHLDFDPEWKGAFTIQIKLEDILVLFCDWCSADRYLLVEGYKATMEVLTTCREARGRDNVTVGSYTGEVIKHNVSFDSISIHYPLNRFLTALHLHLEKFGISFNSPELQNHSLVEMAHSVDVPMSPVLLDIKDLMEPALCIQVLLAQAQAGMWRRNGYSLQNQVFFYSNLRCRQEMYDRDIVMLQMAASLLPGDEFMIQVLNKFGLLPWAKMEYDIPGGQEDSVRQTVTLAEEFLSLIIILMGERYIPGVGQVDKKATVRREVVHLLCISPMAHSRITKSLNEDINHETGLDGVLEDVATFKKPQGGGNGKFELKSQCYKEYSPYFYHYYKAEQAKSEEVQRQRKKQNEEDLALPPPVPPPFTQQFQEAIHLLDCDLMINILTIVLRRTAAPRSRSWSEAQFDRVLFIIGMALHEQLRASENGDQSFSFLTKAIKKNESSLDQESILSLLQRLVHSPNISTQESKDLLAWVLRKFAEALKVIDEPVAKEHVDSIAKCTDLRSGEDNKKKAQAAAKRRAKIMAQMAKMQRDFIAENSELFENTSTEASEQTAEVEMAEMPSGSDGDTAIALGPHQSSVKATAPIHVTCILCQEEQKVTLSGRAMVLSAFVQQSTVLSQNRSKLPANGTTYNPLFTPADLGRGTHTSSCGHVMHHECWQGFFSNIVNRERRRPMRFRSSFSYDIERMEYLCPLCEGLSNTVIPIVPPLPSLVSESSNSPEIRFDDWLDGIVKTVVNSIKEEEDKESKDELLFKPCPISSITRMMAESVAKNFQLLWEYVYDESSGSFSDGMKEMVKKFARDVYSFGLAVEPDDENPRVPLMAWNTCAYTILALEQEFQRDNVAVFEGMTERQTALIGALVRFAAVTSQVMSPDTIKQHCVGLLAALIPEELERRKKLSVCLLDMDLFHLLTVLTMTLPVLHSTSLDGQQRSSSHPSSLPTGGLLDQHALQLVFTAHLVHILLTYDAPCEDAEELESTSEGYELLDVYKVLREHAHVVDSALPCPTTLLLHVKNACLPFLRCACILYHHVTGVMYPPELTLGKNSNELRHLLRYLALPAHLPDLFTKQGPTTTALIKSWCSNANVRERLSASSEALVHHPLRLNRLIDLPQDYSLLLNEASTFKCPKSDGDDRAPTRCLVCGRMLCSQSYCCLAELEGTQVGAATEHAYYCGAHCGIFLRVRECQVLLLSNKSRGCFLPAPYLDMYGESDQGLRRGNPLTLSPESYQSVQKIWYQHNIPQTISRSLNWEPGTNFMIEWHNL</sequence>
<dbReference type="Proteomes" id="UP001283361">
    <property type="component" value="Unassembled WGS sequence"/>
</dbReference>
<dbReference type="GO" id="GO:0000151">
    <property type="term" value="C:ubiquitin ligase complex"/>
    <property type="evidence" value="ECO:0007669"/>
    <property type="project" value="TreeGrafter"/>
</dbReference>
<dbReference type="GO" id="GO:0071596">
    <property type="term" value="P:ubiquitin-dependent protein catabolic process via the N-end rule pathway"/>
    <property type="evidence" value="ECO:0007669"/>
    <property type="project" value="UniProtKB-UniRule"/>
</dbReference>
<dbReference type="Pfam" id="PF22960">
    <property type="entry name" value="WHD_UBR1"/>
    <property type="match status" value="1"/>
</dbReference>
<evidence type="ECO:0000256" key="1">
    <source>
        <dbReference type="ARBA" id="ARBA00000900"/>
    </source>
</evidence>
<keyword evidence="3 10" id="KW-0808">Transferase</keyword>
<dbReference type="Gene3D" id="3.30.1390.10">
    <property type="match status" value="1"/>
</dbReference>
<dbReference type="PANTHER" id="PTHR21497:SF24">
    <property type="entry name" value="E3 UBIQUITIN-PROTEIN LIGASE UBR1"/>
    <property type="match status" value="1"/>
</dbReference>
<dbReference type="InterPro" id="IPR036390">
    <property type="entry name" value="WH_DNA-bd_sf"/>
</dbReference>
<dbReference type="Pfam" id="PF02207">
    <property type="entry name" value="zf-UBR"/>
    <property type="match status" value="1"/>
</dbReference>
<reference evidence="13" key="1">
    <citation type="journal article" date="2023" name="G3 (Bethesda)">
        <title>A reference genome for the long-term kleptoplast-retaining sea slug Elysia crispata morphotype clarki.</title>
        <authorList>
            <person name="Eastman K.E."/>
            <person name="Pendleton A.L."/>
            <person name="Shaikh M.A."/>
            <person name="Suttiyut T."/>
            <person name="Ogas R."/>
            <person name="Tomko P."/>
            <person name="Gavelis G."/>
            <person name="Widhalm J.R."/>
            <person name="Wisecaver J.H."/>
        </authorList>
    </citation>
    <scope>NUCLEOTIDE SEQUENCE</scope>
    <source>
        <strain evidence="13">ECLA1</strain>
    </source>
</reference>
<proteinExistence type="inferred from homology"/>
<dbReference type="InterPro" id="IPR003126">
    <property type="entry name" value="Znf_UBR"/>
</dbReference>
<dbReference type="SUPFAM" id="SSF54736">
    <property type="entry name" value="ClpS-like"/>
    <property type="match status" value="1"/>
</dbReference>
<dbReference type="Pfam" id="PF18995">
    <property type="entry name" value="PRT6_C"/>
    <property type="match status" value="1"/>
</dbReference>
<dbReference type="InterPro" id="IPR055194">
    <property type="entry name" value="UBR1-like_WH"/>
</dbReference>
<comment type="caution">
    <text evidence="13">The sequence shown here is derived from an EMBL/GenBank/DDBJ whole genome shotgun (WGS) entry which is preliminary data.</text>
</comment>
<evidence type="ECO:0000256" key="8">
    <source>
        <dbReference type="ARBA" id="ARBA00046341"/>
    </source>
</evidence>
<dbReference type="InterPro" id="IPR039164">
    <property type="entry name" value="UBR1-like"/>
</dbReference>
<evidence type="ECO:0000256" key="4">
    <source>
        <dbReference type="ARBA" id="ARBA00022723"/>
    </source>
</evidence>
<evidence type="ECO:0000256" key="6">
    <source>
        <dbReference type="ARBA" id="ARBA00022786"/>
    </source>
</evidence>
<keyword evidence="4 10" id="KW-0479">Metal-binding</keyword>
<dbReference type="GO" id="GO:0008270">
    <property type="term" value="F:zinc ion binding"/>
    <property type="evidence" value="ECO:0007669"/>
    <property type="project" value="UniProtKB-UniRule"/>
</dbReference>
<dbReference type="PROSITE" id="PS51157">
    <property type="entry name" value="ZF_UBR"/>
    <property type="match status" value="1"/>
</dbReference>
<evidence type="ECO:0000256" key="11">
    <source>
        <dbReference type="SAM" id="MobiDB-lite"/>
    </source>
</evidence>
<gene>
    <name evidence="13" type="ORF">RRG08_046512</name>
</gene>
<evidence type="ECO:0000313" key="14">
    <source>
        <dbReference type="Proteomes" id="UP001283361"/>
    </source>
</evidence>
<keyword evidence="6 10" id="KW-0833">Ubl conjugation pathway</keyword>
<evidence type="ECO:0000256" key="9">
    <source>
        <dbReference type="PROSITE-ProRule" id="PRU00508"/>
    </source>
</evidence>
<dbReference type="GO" id="GO:0016567">
    <property type="term" value="P:protein ubiquitination"/>
    <property type="evidence" value="ECO:0007669"/>
    <property type="project" value="UniProtKB-UniRule"/>
</dbReference>
<comment type="pathway">
    <text evidence="2 10">Protein modification; protein ubiquitination.</text>
</comment>